<proteinExistence type="inferred from homology"/>
<keyword evidence="3" id="KW-0539">Nucleus</keyword>
<comment type="subcellular location">
    <subcellularLocation>
        <location evidence="1">Nucleus</location>
    </subcellularLocation>
</comment>
<feature type="region of interest" description="Disordered" evidence="4">
    <location>
        <begin position="58"/>
        <end position="136"/>
    </location>
</feature>
<evidence type="ECO:0000313" key="5">
    <source>
        <dbReference type="EMBL" id="CAI9113285.1"/>
    </source>
</evidence>
<dbReference type="GO" id="GO:1902369">
    <property type="term" value="P:negative regulation of RNA catabolic process"/>
    <property type="evidence" value="ECO:0007669"/>
    <property type="project" value="TreeGrafter"/>
</dbReference>
<evidence type="ECO:0000313" key="6">
    <source>
        <dbReference type="Proteomes" id="UP001161247"/>
    </source>
</evidence>
<feature type="compositionally biased region" description="Basic and acidic residues" evidence="4">
    <location>
        <begin position="525"/>
        <end position="538"/>
    </location>
</feature>
<dbReference type="EMBL" id="OX459124">
    <property type="protein sequence ID" value="CAI9113285.1"/>
    <property type="molecule type" value="Genomic_DNA"/>
</dbReference>
<feature type="region of interest" description="Disordered" evidence="4">
    <location>
        <begin position="525"/>
        <end position="578"/>
    </location>
</feature>
<dbReference type="AlphaFoldDB" id="A0AAV1DZI1"/>
<dbReference type="GO" id="GO:0071013">
    <property type="term" value="C:catalytic step 2 spliceosome"/>
    <property type="evidence" value="ECO:0007669"/>
    <property type="project" value="TreeGrafter"/>
</dbReference>
<comment type="similarity">
    <text evidence="2">Belongs to the NRDE2 family.</text>
</comment>
<dbReference type="Proteomes" id="UP001161247">
    <property type="component" value="Chromosome 7"/>
</dbReference>
<dbReference type="InterPro" id="IPR003107">
    <property type="entry name" value="HAT"/>
</dbReference>
<name>A0AAV1DZI1_OLDCO</name>
<dbReference type="InterPro" id="IPR013633">
    <property type="entry name" value="NRDE-2"/>
</dbReference>
<dbReference type="GO" id="GO:0031048">
    <property type="term" value="P:regulatory ncRNA-mediated heterochromatin formation"/>
    <property type="evidence" value="ECO:0007669"/>
    <property type="project" value="TreeGrafter"/>
</dbReference>
<reference evidence="5" key="1">
    <citation type="submission" date="2023-03" db="EMBL/GenBank/DDBJ databases">
        <authorList>
            <person name="Julca I."/>
        </authorList>
    </citation>
    <scope>NUCLEOTIDE SEQUENCE</scope>
</reference>
<evidence type="ECO:0000256" key="4">
    <source>
        <dbReference type="SAM" id="MobiDB-lite"/>
    </source>
</evidence>
<dbReference type="Pfam" id="PF08424">
    <property type="entry name" value="NRDE-2"/>
    <property type="match status" value="1"/>
</dbReference>
<organism evidence="5 6">
    <name type="scientific">Oldenlandia corymbosa var. corymbosa</name>
    <dbReference type="NCBI Taxonomy" id="529605"/>
    <lineage>
        <taxon>Eukaryota</taxon>
        <taxon>Viridiplantae</taxon>
        <taxon>Streptophyta</taxon>
        <taxon>Embryophyta</taxon>
        <taxon>Tracheophyta</taxon>
        <taxon>Spermatophyta</taxon>
        <taxon>Magnoliopsida</taxon>
        <taxon>eudicotyledons</taxon>
        <taxon>Gunneridae</taxon>
        <taxon>Pentapetalae</taxon>
        <taxon>asterids</taxon>
        <taxon>lamiids</taxon>
        <taxon>Gentianales</taxon>
        <taxon>Rubiaceae</taxon>
        <taxon>Rubioideae</taxon>
        <taxon>Spermacoceae</taxon>
        <taxon>Hedyotis-Oldenlandia complex</taxon>
        <taxon>Oldenlandia</taxon>
    </lineage>
</organism>
<dbReference type="GO" id="GO:0006396">
    <property type="term" value="P:RNA processing"/>
    <property type="evidence" value="ECO:0007669"/>
    <property type="project" value="InterPro"/>
</dbReference>
<feature type="compositionally biased region" description="Basic and acidic residues" evidence="4">
    <location>
        <begin position="70"/>
        <end position="80"/>
    </location>
</feature>
<dbReference type="InterPro" id="IPR011990">
    <property type="entry name" value="TPR-like_helical_dom_sf"/>
</dbReference>
<dbReference type="PANTHER" id="PTHR13471:SF0">
    <property type="entry name" value="NUCLEAR EXOSOME REGULATOR NRDE2"/>
    <property type="match status" value="1"/>
</dbReference>
<feature type="compositionally biased region" description="Basic residues" evidence="4">
    <location>
        <begin position="108"/>
        <end position="122"/>
    </location>
</feature>
<keyword evidence="6" id="KW-1185">Reference proteome</keyword>
<protein>
    <submittedName>
        <fullName evidence="5">OLC1v1013858C1</fullName>
    </submittedName>
</protein>
<dbReference type="Gene3D" id="1.25.40.10">
    <property type="entry name" value="Tetratricopeptide repeat domain"/>
    <property type="match status" value="2"/>
</dbReference>
<evidence type="ECO:0000256" key="3">
    <source>
        <dbReference type="ARBA" id="ARBA00023242"/>
    </source>
</evidence>
<accession>A0AAV1DZI1</accession>
<feature type="compositionally biased region" description="Polar residues" evidence="4">
    <location>
        <begin position="24"/>
        <end position="33"/>
    </location>
</feature>
<dbReference type="SMART" id="SM00386">
    <property type="entry name" value="HAT"/>
    <property type="match status" value="3"/>
</dbReference>
<feature type="region of interest" description="Disordered" evidence="4">
    <location>
        <begin position="1"/>
        <end position="33"/>
    </location>
</feature>
<sequence>MEPEDAGTPAKPPPTTSLFPVLLQPSSSTNDTAAGAWLQNSSFKFDAGALNNAVPTSYQRIQLEESSSGEDERAEKDKRKVSGPQYELVNSSASDRGSHSDDEETTGRRRHRDKKKRKRRKKESSSTTPSFPDYAIGSRKPDVRTWASSTSSASTKEYYFDSRGDRNNLEFGSLYRMDVARYKVHNSKKTSAFSFYRFGRNISVFDGDDDLEGLDSKLRLGGRYWSAQYAALERHRNLKRFRVLPLEKNVSSTYDDFISFLDDGDLESKSQLVTNLVEESWEDEVLRRTKEYNKLTREKPHDEKVWIAFADFQDKVASMQPQKGARLQTLEKKISILEKATELNPDNEDLLLSLLKAYHSRDSTDVLIGRWEKILVQNSGSYRLWREFLRVVQGEFSRFKISEMRKFYANAVQALSGACSKMYRQVQQNVSNGRTVDRYLIDLELGLVDIFLSLCRFEWQAGFRELATALFQAEIEYTLFCPSLLLSEQSKRRLFEHFWNSNGARIGEDGALGWATWLAKEEEQREKVRSEESSHESEEGGWTGWSEIPSKTEEERDTLENNASNDMAVEDSDDILPTNDDTETLLKKLGIDTTADANIDIKDVKTWSKWSKEELARDCDQWMPVRAEIDAAKMAHDADADGDEQLLRVIVYEDVADFVFSLISEEAQLSLVSQFIEFFGGRIPQWDCTNSMSWYEGVRSLEAFPHNILEKLRKMHDVLSQKGSYPIGIPAECLQSSSDESATRTNMMKFVRNAALLCLTAFPQNYVLEEAVLIAEELSNTQMNSSLTSVTPCRALAKSLLKRNRQDILLCGVYARREAAYGNIDHARKIFDMALSSIGELPLDVQSNASLLHLWYAEMEVANKTVENSESSSRAVHILSCLGCGIKYSPYRGLPSSLQQLRARQGFKERIKILGSEWAHGRINDFSNALICSAALFEELTTGPAAAIEILDMAFSMVLPERRRRSHQLEILFNCYVKILCQYHHVIKIGNTWEAIVKGLQMYPLSPYLYTVLVEFTNLHMSPNRMRWILDEYCGKTPSVVACFFSLAYEMSKGSSQHRIRAVFERALESDKFHDSVVLWRWYIAYEINVTGDLFAARKVFFRAIHACPWSKILWLDGFISLSSVLTAKELSDLQEVMRDKELNLRTDIYEILLQDEMEM</sequence>
<evidence type="ECO:0000256" key="1">
    <source>
        <dbReference type="ARBA" id="ARBA00004123"/>
    </source>
</evidence>
<evidence type="ECO:0000256" key="2">
    <source>
        <dbReference type="ARBA" id="ARBA00009265"/>
    </source>
</evidence>
<gene>
    <name evidence="5" type="ORF">OLC1_LOCUS20328</name>
</gene>
<dbReference type="PANTHER" id="PTHR13471">
    <property type="entry name" value="TETRATRICOPEPTIDE-LIKE HELICAL"/>
    <property type="match status" value="1"/>
</dbReference>
<dbReference type="SUPFAM" id="SSF48452">
    <property type="entry name" value="TPR-like"/>
    <property type="match status" value="1"/>
</dbReference>